<evidence type="ECO:0000313" key="3">
    <source>
        <dbReference type="EMBL" id="CAF1643087.1"/>
    </source>
</evidence>
<dbReference type="EMBL" id="CAJNOJ010001300">
    <property type="protein sequence ID" value="CAF1548741.1"/>
    <property type="molecule type" value="Genomic_DNA"/>
</dbReference>
<evidence type="ECO:0000313" key="5">
    <source>
        <dbReference type="Proteomes" id="UP000663852"/>
    </source>
</evidence>
<evidence type="ECO:0000313" key="2">
    <source>
        <dbReference type="EMBL" id="CAF1548741.1"/>
    </source>
</evidence>
<dbReference type="Proteomes" id="UP000663828">
    <property type="component" value="Unassembled WGS sequence"/>
</dbReference>
<evidence type="ECO:0000256" key="1">
    <source>
        <dbReference type="SAM" id="MobiDB-lite"/>
    </source>
</evidence>
<keyword evidence="4" id="KW-1185">Reference proteome</keyword>
<proteinExistence type="predicted"/>
<protein>
    <submittedName>
        <fullName evidence="2">Uncharacterized protein</fullName>
    </submittedName>
</protein>
<gene>
    <name evidence="2" type="ORF">EDS130_LOCUS45846</name>
    <name evidence="3" type="ORF">XAT740_LOCUS53660</name>
</gene>
<comment type="caution">
    <text evidence="2">The sequence shown here is derived from an EMBL/GenBank/DDBJ whole genome shotgun (WGS) entry which is preliminary data.</text>
</comment>
<accession>A0A815X0E5</accession>
<dbReference type="Proteomes" id="UP000663852">
    <property type="component" value="Unassembled WGS sequence"/>
</dbReference>
<dbReference type="EMBL" id="CAJNOR010009285">
    <property type="protein sequence ID" value="CAF1643087.1"/>
    <property type="molecule type" value="Genomic_DNA"/>
</dbReference>
<sequence>MIKKRKIIENKAAKKANSKKATNAQTPSTLSTASTDSIYNRNIITITTANMQSISLPPVTYMLPSTTQLNYKMCRQLNINYVLILFNH</sequence>
<evidence type="ECO:0000313" key="4">
    <source>
        <dbReference type="Proteomes" id="UP000663828"/>
    </source>
</evidence>
<organism evidence="2 5">
    <name type="scientific">Adineta ricciae</name>
    <name type="common">Rotifer</name>
    <dbReference type="NCBI Taxonomy" id="249248"/>
    <lineage>
        <taxon>Eukaryota</taxon>
        <taxon>Metazoa</taxon>
        <taxon>Spiralia</taxon>
        <taxon>Gnathifera</taxon>
        <taxon>Rotifera</taxon>
        <taxon>Eurotatoria</taxon>
        <taxon>Bdelloidea</taxon>
        <taxon>Adinetida</taxon>
        <taxon>Adinetidae</taxon>
        <taxon>Adineta</taxon>
    </lineage>
</organism>
<reference evidence="2" key="1">
    <citation type="submission" date="2021-02" db="EMBL/GenBank/DDBJ databases">
        <authorList>
            <person name="Nowell W R."/>
        </authorList>
    </citation>
    <scope>NUCLEOTIDE SEQUENCE</scope>
</reference>
<dbReference type="AlphaFoldDB" id="A0A815X0E5"/>
<feature type="region of interest" description="Disordered" evidence="1">
    <location>
        <begin position="9"/>
        <end position="31"/>
    </location>
</feature>
<name>A0A815X0E5_ADIRI</name>